<reference evidence="4" key="1">
    <citation type="submission" date="2016-10" db="EMBL/GenBank/DDBJ databases">
        <authorList>
            <person name="Varghese N."/>
            <person name="Submissions S."/>
        </authorList>
    </citation>
    <scope>NUCLEOTIDE SEQUENCE [LARGE SCALE GENOMIC DNA]</scope>
    <source>
        <strain evidence="4">DSM 44268</strain>
    </source>
</reference>
<keyword evidence="2" id="KW-0472">Membrane</keyword>
<proteinExistence type="predicted"/>
<protein>
    <submittedName>
        <fullName evidence="3">Uncharacterized protein</fullName>
    </submittedName>
</protein>
<dbReference type="Proteomes" id="UP000199406">
    <property type="component" value="Unassembled WGS sequence"/>
</dbReference>
<feature type="region of interest" description="Disordered" evidence="1">
    <location>
        <begin position="53"/>
        <end position="82"/>
    </location>
</feature>
<keyword evidence="2" id="KW-0812">Transmembrane</keyword>
<dbReference type="RefSeq" id="WP_091764385.1">
    <property type="nucleotide sequence ID" value="NZ_FNBT01000002.1"/>
</dbReference>
<accession>A0A1G7J2W3</accession>
<evidence type="ECO:0000256" key="2">
    <source>
        <dbReference type="SAM" id="Phobius"/>
    </source>
</evidence>
<dbReference type="AlphaFoldDB" id="A0A1G7J2W3"/>
<evidence type="ECO:0000256" key="1">
    <source>
        <dbReference type="SAM" id="MobiDB-lite"/>
    </source>
</evidence>
<organism evidence="3 4">
    <name type="scientific">Blastococcus aurantiacus</name>
    <dbReference type="NCBI Taxonomy" id="1550231"/>
    <lineage>
        <taxon>Bacteria</taxon>
        <taxon>Bacillati</taxon>
        <taxon>Actinomycetota</taxon>
        <taxon>Actinomycetes</taxon>
        <taxon>Geodermatophilales</taxon>
        <taxon>Geodermatophilaceae</taxon>
        <taxon>Blastococcus</taxon>
    </lineage>
</organism>
<evidence type="ECO:0000313" key="4">
    <source>
        <dbReference type="Proteomes" id="UP000199406"/>
    </source>
</evidence>
<evidence type="ECO:0000313" key="3">
    <source>
        <dbReference type="EMBL" id="SDF19270.1"/>
    </source>
</evidence>
<keyword evidence="2" id="KW-1133">Transmembrane helix</keyword>
<feature type="transmembrane region" description="Helical" evidence="2">
    <location>
        <begin position="12"/>
        <end position="37"/>
    </location>
</feature>
<gene>
    <name evidence="3" type="ORF">SAMN05660662_1277</name>
</gene>
<keyword evidence="4" id="KW-1185">Reference proteome</keyword>
<name>A0A1G7J2W3_9ACTN</name>
<sequence>MSAAPDVLAMDGVAVIGTLGFFVPAAILLTVVVLAVVRDRRLAAQEEADEAAEQARAREALDDYEDIQGHRPGDRPRTPPTD</sequence>
<dbReference type="EMBL" id="FNBT01000002">
    <property type="protein sequence ID" value="SDF19270.1"/>
    <property type="molecule type" value="Genomic_DNA"/>
</dbReference>